<gene>
    <name evidence="7" type="ORF">GCM10025869_28150</name>
</gene>
<feature type="compositionally biased region" description="Basic and acidic residues" evidence="5">
    <location>
        <begin position="148"/>
        <end position="161"/>
    </location>
</feature>
<sequence>MRDAAKTPEPMGEQADAASGSAPSFVIQEHHATRLHHDFRLERDGVLVSWALPKGLPTDPGVNHLAVQTEDHPLAYGSFEGTIPKGEYGAGTVTIWDSGTYDLEKWREGQEVIVTIHGHQHGSHRLALIRTGGDDDKPQWLIHLMKDQTPHPEHDGSEPYRKPPSTSPGRGLRRGKTVVGTRTRSAGTVHPMLATAAEPSELRDRDGWRFEMKWDGFRAVARVAGDEVTFTSRNGLDLTPTFPELAVLAEAVRGDVVLDGEIVAPDEGGVPRFGRIQQRAGLTNPRDVERARKAVGVEYYVFDVLEEGGRSLTSLPYTERRARLERLVRENDLIRVPPEAGDDLEAALATSRELGLEGVMAKRADSPYREGRRSRDWLKFRHTRAQEVVVAGWRPGNGVRADTIGSLLLAIPDADGALRYAGRVGTGFSDRDLTAARKRLDAIVTDAAEIEGVPRADARDAHWVRPELVGEVEYSEATGDGRLRHPVWRGWRFDKSPTEVRWERTMESGTVG</sequence>
<dbReference type="InterPro" id="IPR014144">
    <property type="entry name" value="LigD_PE_domain"/>
</dbReference>
<dbReference type="SUPFAM" id="SSF56091">
    <property type="entry name" value="DNA ligase/mRNA capping enzyme, catalytic domain"/>
    <property type="match status" value="1"/>
</dbReference>
<dbReference type="SUPFAM" id="SSF50249">
    <property type="entry name" value="Nucleic acid-binding proteins"/>
    <property type="match status" value="1"/>
</dbReference>
<reference evidence="8" key="1">
    <citation type="journal article" date="2019" name="Int. J. Syst. Evol. Microbiol.">
        <title>The Global Catalogue of Microorganisms (GCM) 10K type strain sequencing project: providing services to taxonomists for standard genome sequencing and annotation.</title>
        <authorList>
            <consortium name="The Broad Institute Genomics Platform"/>
            <consortium name="The Broad Institute Genome Sequencing Center for Infectious Disease"/>
            <person name="Wu L."/>
            <person name="Ma J."/>
        </authorList>
    </citation>
    <scope>NUCLEOTIDE SEQUENCE [LARGE SCALE GENOMIC DNA]</scope>
    <source>
        <strain evidence="8">NBRC 108755</strain>
    </source>
</reference>
<evidence type="ECO:0000313" key="8">
    <source>
        <dbReference type="Proteomes" id="UP001157069"/>
    </source>
</evidence>
<dbReference type="Pfam" id="PF04679">
    <property type="entry name" value="DNA_ligase_A_C"/>
    <property type="match status" value="1"/>
</dbReference>
<feature type="region of interest" description="Disordered" evidence="5">
    <location>
        <begin position="1"/>
        <end position="21"/>
    </location>
</feature>
<evidence type="ECO:0000256" key="1">
    <source>
        <dbReference type="ARBA" id="ARBA00007572"/>
    </source>
</evidence>
<dbReference type="CDD" id="cd07971">
    <property type="entry name" value="OBF_DNA_ligase_LigD"/>
    <property type="match status" value="1"/>
</dbReference>
<dbReference type="InterPro" id="IPR016059">
    <property type="entry name" value="DNA_ligase_ATP-dep_CS"/>
</dbReference>
<dbReference type="PANTHER" id="PTHR45674:SF4">
    <property type="entry name" value="DNA LIGASE 1"/>
    <property type="match status" value="1"/>
</dbReference>
<dbReference type="InterPro" id="IPR012340">
    <property type="entry name" value="NA-bd_OB-fold"/>
</dbReference>
<comment type="catalytic activity">
    <reaction evidence="4">
        <text>ATP + (deoxyribonucleotide)n-3'-hydroxyl + 5'-phospho-(deoxyribonucleotide)m = (deoxyribonucleotide)n+m + AMP + diphosphate.</text>
        <dbReference type="EC" id="6.5.1.1"/>
    </reaction>
</comment>
<name>A0ABQ6K0G0_9MICO</name>
<dbReference type="InterPro" id="IPR012309">
    <property type="entry name" value="DNA_ligase_ATP-dep_C"/>
</dbReference>
<dbReference type="Gene3D" id="2.40.50.140">
    <property type="entry name" value="Nucleic acid-binding proteins"/>
    <property type="match status" value="1"/>
</dbReference>
<dbReference type="Gene3D" id="3.30.470.30">
    <property type="entry name" value="DNA ligase/mRNA capping enzyme"/>
    <property type="match status" value="1"/>
</dbReference>
<keyword evidence="8" id="KW-1185">Reference proteome</keyword>
<evidence type="ECO:0000313" key="7">
    <source>
        <dbReference type="EMBL" id="GMA92286.1"/>
    </source>
</evidence>
<dbReference type="InterPro" id="IPR050191">
    <property type="entry name" value="ATP-dep_DNA_ligase"/>
</dbReference>
<evidence type="ECO:0000259" key="6">
    <source>
        <dbReference type="PROSITE" id="PS50160"/>
    </source>
</evidence>
<evidence type="ECO:0000256" key="3">
    <source>
        <dbReference type="ARBA" id="ARBA00022598"/>
    </source>
</evidence>
<evidence type="ECO:0000256" key="2">
    <source>
        <dbReference type="ARBA" id="ARBA00012727"/>
    </source>
</evidence>
<dbReference type="Gene3D" id="3.30.1490.70">
    <property type="match status" value="1"/>
</dbReference>
<evidence type="ECO:0000256" key="4">
    <source>
        <dbReference type="ARBA" id="ARBA00034003"/>
    </source>
</evidence>
<dbReference type="PROSITE" id="PS50160">
    <property type="entry name" value="DNA_LIGASE_A3"/>
    <property type="match status" value="1"/>
</dbReference>
<evidence type="ECO:0000256" key="5">
    <source>
        <dbReference type="SAM" id="MobiDB-lite"/>
    </source>
</evidence>
<comment type="similarity">
    <text evidence="1">Belongs to the ATP-dependent DNA ligase family.</text>
</comment>
<dbReference type="Pfam" id="PF01068">
    <property type="entry name" value="DNA_ligase_A_M"/>
    <property type="match status" value="1"/>
</dbReference>
<dbReference type="Pfam" id="PF13298">
    <property type="entry name" value="LigD_N"/>
    <property type="match status" value="1"/>
</dbReference>
<dbReference type="PROSITE" id="PS00697">
    <property type="entry name" value="DNA_LIGASE_A1"/>
    <property type="match status" value="1"/>
</dbReference>
<dbReference type="NCBIfam" id="TIGR02779">
    <property type="entry name" value="NHEJ_ligase_lig"/>
    <property type="match status" value="1"/>
</dbReference>
<organism evidence="7 8">
    <name type="scientific">Homoserinibacter gongjuensis</name>
    <dbReference type="NCBI Taxonomy" id="1162968"/>
    <lineage>
        <taxon>Bacteria</taxon>
        <taxon>Bacillati</taxon>
        <taxon>Actinomycetota</taxon>
        <taxon>Actinomycetes</taxon>
        <taxon>Micrococcales</taxon>
        <taxon>Microbacteriaceae</taxon>
        <taxon>Homoserinibacter</taxon>
    </lineage>
</organism>
<dbReference type="Proteomes" id="UP001157069">
    <property type="component" value="Unassembled WGS sequence"/>
</dbReference>
<dbReference type="InterPro" id="IPR014146">
    <property type="entry name" value="LigD_ligase_dom"/>
</dbReference>
<dbReference type="EC" id="6.5.1.1" evidence="2"/>
<accession>A0ABQ6K0G0</accession>
<dbReference type="InterPro" id="IPR012310">
    <property type="entry name" value="DNA_ligase_ATP-dep_cent"/>
</dbReference>
<feature type="region of interest" description="Disordered" evidence="5">
    <location>
        <begin position="148"/>
        <end position="183"/>
    </location>
</feature>
<feature type="domain" description="ATP-dependent DNA ligase family profile" evidence="6">
    <location>
        <begin position="290"/>
        <end position="413"/>
    </location>
</feature>
<protein>
    <recommendedName>
        <fullName evidence="2">DNA ligase (ATP)</fullName>
        <ecNumber evidence="2">6.5.1.1</ecNumber>
    </recommendedName>
</protein>
<dbReference type="EMBL" id="BSVA01000001">
    <property type="protein sequence ID" value="GMA92286.1"/>
    <property type="molecule type" value="Genomic_DNA"/>
</dbReference>
<dbReference type="NCBIfam" id="TIGR02777">
    <property type="entry name" value="LigD_PE_dom"/>
    <property type="match status" value="1"/>
</dbReference>
<dbReference type="PANTHER" id="PTHR45674">
    <property type="entry name" value="DNA LIGASE 1/3 FAMILY MEMBER"/>
    <property type="match status" value="1"/>
</dbReference>
<proteinExistence type="inferred from homology"/>
<comment type="caution">
    <text evidence="7">The sequence shown here is derived from an EMBL/GenBank/DDBJ whole genome shotgun (WGS) entry which is preliminary data.</text>
</comment>
<dbReference type="CDD" id="cd07906">
    <property type="entry name" value="Adenylation_DNA_ligase_LigD_LigC"/>
    <property type="match status" value="1"/>
</dbReference>
<keyword evidence="3" id="KW-0436">Ligase</keyword>